<reference evidence="1 2" key="1">
    <citation type="submission" date="2015-09" db="EMBL/GenBank/DDBJ databases">
        <title>Draft genome of the parasitic nematode Teladorsagia circumcincta isolate WARC Sus (inbred).</title>
        <authorList>
            <person name="Mitreva M."/>
        </authorList>
    </citation>
    <scope>NUCLEOTIDE SEQUENCE [LARGE SCALE GENOMIC DNA]</scope>
    <source>
        <strain evidence="1 2">S</strain>
    </source>
</reference>
<evidence type="ECO:0000313" key="1">
    <source>
        <dbReference type="EMBL" id="PIO76461.1"/>
    </source>
</evidence>
<proteinExistence type="predicted"/>
<accession>A0A2G9V1U0</accession>
<organism evidence="1 2">
    <name type="scientific">Teladorsagia circumcincta</name>
    <name type="common">Brown stomach worm</name>
    <name type="synonym">Ostertagia circumcincta</name>
    <dbReference type="NCBI Taxonomy" id="45464"/>
    <lineage>
        <taxon>Eukaryota</taxon>
        <taxon>Metazoa</taxon>
        <taxon>Ecdysozoa</taxon>
        <taxon>Nematoda</taxon>
        <taxon>Chromadorea</taxon>
        <taxon>Rhabditida</taxon>
        <taxon>Rhabditina</taxon>
        <taxon>Rhabditomorpha</taxon>
        <taxon>Strongyloidea</taxon>
        <taxon>Trichostrongylidae</taxon>
        <taxon>Teladorsagia</taxon>
    </lineage>
</organism>
<dbReference type="AlphaFoldDB" id="A0A2G9V1U0"/>
<sequence>MSNDILDVVDKLNVELLKLSGGPGIKVKALKVTFPRLKTLVWDWSIVDPALTIDGDSKSAIAGLAQLFK</sequence>
<keyword evidence="2" id="KW-1185">Reference proteome</keyword>
<evidence type="ECO:0000313" key="2">
    <source>
        <dbReference type="Proteomes" id="UP000230423"/>
    </source>
</evidence>
<gene>
    <name evidence="1" type="ORF">TELCIR_01467</name>
</gene>
<protein>
    <submittedName>
        <fullName evidence="1">Uncharacterized protein</fullName>
    </submittedName>
</protein>
<dbReference type="Proteomes" id="UP000230423">
    <property type="component" value="Unassembled WGS sequence"/>
</dbReference>
<dbReference type="OrthoDB" id="5789327at2759"/>
<name>A0A2G9V1U0_TELCI</name>
<dbReference type="EMBL" id="KZ345050">
    <property type="protein sequence ID" value="PIO76461.1"/>
    <property type="molecule type" value="Genomic_DNA"/>
</dbReference>